<evidence type="ECO:0000313" key="3">
    <source>
        <dbReference type="Proteomes" id="UP000017836"/>
    </source>
</evidence>
<evidence type="ECO:0000256" key="1">
    <source>
        <dbReference type="SAM" id="MobiDB-lite"/>
    </source>
</evidence>
<proteinExistence type="predicted"/>
<dbReference type="EMBL" id="KI394767">
    <property type="protein sequence ID" value="ERN01036.1"/>
    <property type="molecule type" value="Genomic_DNA"/>
</dbReference>
<evidence type="ECO:0000313" key="2">
    <source>
        <dbReference type="EMBL" id="ERN01036.1"/>
    </source>
</evidence>
<protein>
    <submittedName>
        <fullName evidence="2">Uncharacterized protein</fullName>
    </submittedName>
</protein>
<gene>
    <name evidence="2" type="ORF">AMTR_s00002p00147730</name>
</gene>
<accession>W1P0F1</accession>
<dbReference type="AlphaFoldDB" id="W1P0F1"/>
<name>W1P0F1_AMBTC</name>
<dbReference type="Gramene" id="ERN01036">
    <property type="protein sequence ID" value="ERN01036"/>
    <property type="gene ID" value="AMTR_s00002p00147730"/>
</dbReference>
<keyword evidence="3" id="KW-1185">Reference proteome</keyword>
<dbReference type="HOGENOM" id="CLU_2240191_0_0_1"/>
<organism evidence="2 3">
    <name type="scientific">Amborella trichopoda</name>
    <dbReference type="NCBI Taxonomy" id="13333"/>
    <lineage>
        <taxon>Eukaryota</taxon>
        <taxon>Viridiplantae</taxon>
        <taxon>Streptophyta</taxon>
        <taxon>Embryophyta</taxon>
        <taxon>Tracheophyta</taxon>
        <taxon>Spermatophyta</taxon>
        <taxon>Magnoliopsida</taxon>
        <taxon>Amborellales</taxon>
        <taxon>Amborellaceae</taxon>
        <taxon>Amborella</taxon>
    </lineage>
</organism>
<feature type="region of interest" description="Disordered" evidence="1">
    <location>
        <begin position="1"/>
        <end position="60"/>
    </location>
</feature>
<sequence length="105" mass="11799">MQERQWAGRPPDPKNKPSMTFREIGPAMTGSSPARCQVARPKWRREGVPPVLNGQGPSAASPPALLNLAVTLMSWPPFSPRPRHQRKNEKPFLQQPTRLKKPKSQ</sequence>
<dbReference type="Proteomes" id="UP000017836">
    <property type="component" value="Unassembled WGS sequence"/>
</dbReference>
<reference evidence="3" key="1">
    <citation type="journal article" date="2013" name="Science">
        <title>The Amborella genome and the evolution of flowering plants.</title>
        <authorList>
            <consortium name="Amborella Genome Project"/>
        </authorList>
    </citation>
    <scope>NUCLEOTIDE SEQUENCE [LARGE SCALE GENOMIC DNA]</scope>
</reference>
<feature type="region of interest" description="Disordered" evidence="1">
    <location>
        <begin position="74"/>
        <end position="105"/>
    </location>
</feature>